<dbReference type="InterPro" id="IPR051453">
    <property type="entry name" value="MBL_Glyoxalase_II"/>
</dbReference>
<feature type="signal peptide" evidence="5">
    <location>
        <begin position="1"/>
        <end position="20"/>
    </location>
</feature>
<keyword evidence="4" id="KW-0862">Zinc</keyword>
<evidence type="ECO:0000256" key="2">
    <source>
        <dbReference type="ARBA" id="ARBA00022723"/>
    </source>
</evidence>
<keyword evidence="5" id="KW-0732">Signal</keyword>
<keyword evidence="8" id="KW-1185">Reference proteome</keyword>
<dbReference type="GO" id="GO:0017001">
    <property type="term" value="P:antibiotic catabolic process"/>
    <property type="evidence" value="ECO:0007669"/>
    <property type="project" value="InterPro"/>
</dbReference>
<dbReference type="PANTHER" id="PTHR46233:SF3">
    <property type="entry name" value="HYDROXYACYLGLUTATHIONE HYDROLASE GLOC"/>
    <property type="match status" value="1"/>
</dbReference>
<reference evidence="7" key="1">
    <citation type="submission" date="2020-09" db="EMBL/GenBank/DDBJ databases">
        <title>A novel bacterium of genus Mangrovicoccus, isolated from South China Sea.</title>
        <authorList>
            <person name="Huang H."/>
            <person name="Mo K."/>
            <person name="Hu Y."/>
        </authorList>
    </citation>
    <scope>NUCLEOTIDE SEQUENCE</scope>
    <source>
        <strain evidence="7">HB182678</strain>
    </source>
</reference>
<evidence type="ECO:0000256" key="3">
    <source>
        <dbReference type="ARBA" id="ARBA00022801"/>
    </source>
</evidence>
<evidence type="ECO:0000313" key="8">
    <source>
        <dbReference type="Proteomes" id="UP000609121"/>
    </source>
</evidence>
<dbReference type="PANTHER" id="PTHR46233">
    <property type="entry name" value="HYDROXYACYLGLUTATHIONE HYDROLASE GLOC"/>
    <property type="match status" value="1"/>
</dbReference>
<dbReference type="InterPro" id="IPR001018">
    <property type="entry name" value="Beta-lactamase_class-B_CS"/>
</dbReference>
<comment type="cofactor">
    <cofactor evidence="1">
        <name>Zn(2+)</name>
        <dbReference type="ChEBI" id="CHEBI:29105"/>
    </cofactor>
</comment>
<evidence type="ECO:0000256" key="4">
    <source>
        <dbReference type="ARBA" id="ARBA00022833"/>
    </source>
</evidence>
<keyword evidence="2" id="KW-0479">Metal-binding</keyword>
<dbReference type="SUPFAM" id="SSF56281">
    <property type="entry name" value="Metallo-hydrolase/oxidoreductase"/>
    <property type="match status" value="1"/>
</dbReference>
<proteinExistence type="predicted"/>
<feature type="chain" id="PRO_5035280323" evidence="5">
    <location>
        <begin position="21"/>
        <end position="343"/>
    </location>
</feature>
<sequence length="343" mass="36301">MKIGIFVWAGVASLSFAAAAASETGQPLAEGHRARGLAAARVFPGYASLCDLEAPMRNVNLPRVSRPARDGTARETRPSRLIEQLAPSDFPPVQVFDNLWFLGTPSVTAWLYGTAEGYLLIDGLNTDEEAQHYILDGMAALGLDPAGIKAVLVTHGHGDHYGGADYLADRLGIDVLMSRADWALVSALGDHPRFGAPPQAGGVVEDGDILDIGASKLAIHLTPGHTPGTVSPILELQDGSQRHVAMLWGGTGFNFGPDVRIFRQYAASARKMEEIARAAGVDVFLSNHPRRDATLEKLDALADRQAGEGHPFVSGEEGYALFTLLKECALAQAARFAGADGGG</sequence>
<evidence type="ECO:0000259" key="6">
    <source>
        <dbReference type="SMART" id="SM00849"/>
    </source>
</evidence>
<dbReference type="Proteomes" id="UP000609121">
    <property type="component" value="Unassembled WGS sequence"/>
</dbReference>
<dbReference type="CDD" id="cd16280">
    <property type="entry name" value="metallo-hydrolase-like_MBL-fold"/>
    <property type="match status" value="1"/>
</dbReference>
<organism evidence="7 8">
    <name type="scientific">Mangrovicoccus algicola</name>
    <dbReference type="NCBI Taxonomy" id="2771008"/>
    <lineage>
        <taxon>Bacteria</taxon>
        <taxon>Pseudomonadati</taxon>
        <taxon>Pseudomonadota</taxon>
        <taxon>Alphaproteobacteria</taxon>
        <taxon>Rhodobacterales</taxon>
        <taxon>Paracoccaceae</taxon>
        <taxon>Mangrovicoccus</taxon>
    </lineage>
</organism>
<protein>
    <submittedName>
        <fullName evidence="7">MBL fold metallo-hydrolase</fullName>
    </submittedName>
</protein>
<dbReference type="RefSeq" id="WP_193186799.1">
    <property type="nucleotide sequence ID" value="NZ_JACVXA010000100.1"/>
</dbReference>
<comment type="caution">
    <text evidence="7">The sequence shown here is derived from an EMBL/GenBank/DDBJ whole genome shotgun (WGS) entry which is preliminary data.</text>
</comment>
<dbReference type="PROSITE" id="PS00743">
    <property type="entry name" value="BETA_LACTAMASE_B_1"/>
    <property type="match status" value="1"/>
</dbReference>
<dbReference type="SMART" id="SM00849">
    <property type="entry name" value="Lactamase_B"/>
    <property type="match status" value="1"/>
</dbReference>
<accession>A0A8J6Z9H0</accession>
<dbReference type="AlphaFoldDB" id="A0A8J6Z9H0"/>
<dbReference type="Gene3D" id="3.60.15.10">
    <property type="entry name" value="Ribonuclease Z/Hydroxyacylglutathione hydrolase-like"/>
    <property type="match status" value="1"/>
</dbReference>
<feature type="domain" description="Metallo-beta-lactamase" evidence="6">
    <location>
        <begin position="106"/>
        <end position="288"/>
    </location>
</feature>
<dbReference type="InterPro" id="IPR036866">
    <property type="entry name" value="RibonucZ/Hydroxyglut_hydro"/>
</dbReference>
<dbReference type="GO" id="GO:0008270">
    <property type="term" value="F:zinc ion binding"/>
    <property type="evidence" value="ECO:0007669"/>
    <property type="project" value="InterPro"/>
</dbReference>
<name>A0A8J6Z9H0_9RHOB</name>
<dbReference type="InterPro" id="IPR001279">
    <property type="entry name" value="Metallo-B-lactamas"/>
</dbReference>
<evidence type="ECO:0000313" key="7">
    <source>
        <dbReference type="EMBL" id="MBE3640509.1"/>
    </source>
</evidence>
<gene>
    <name evidence="7" type="ORF">ICN82_20080</name>
</gene>
<evidence type="ECO:0000256" key="1">
    <source>
        <dbReference type="ARBA" id="ARBA00001947"/>
    </source>
</evidence>
<dbReference type="GO" id="GO:0008800">
    <property type="term" value="F:beta-lactamase activity"/>
    <property type="evidence" value="ECO:0007669"/>
    <property type="project" value="InterPro"/>
</dbReference>
<evidence type="ECO:0000256" key="5">
    <source>
        <dbReference type="SAM" id="SignalP"/>
    </source>
</evidence>
<keyword evidence="3" id="KW-0378">Hydrolase</keyword>
<dbReference type="Pfam" id="PF00753">
    <property type="entry name" value="Lactamase_B"/>
    <property type="match status" value="1"/>
</dbReference>
<dbReference type="EMBL" id="JACVXA010000100">
    <property type="protein sequence ID" value="MBE3640509.1"/>
    <property type="molecule type" value="Genomic_DNA"/>
</dbReference>